<dbReference type="EMBL" id="LJXT01000014">
    <property type="protein sequence ID" value="KPQ19170.1"/>
    <property type="molecule type" value="Genomic_DNA"/>
</dbReference>
<organism evidence="1 2">
    <name type="scientific">Algoriphagus marincola HL-49</name>
    <dbReference type="NCBI Taxonomy" id="1305737"/>
    <lineage>
        <taxon>Bacteria</taxon>
        <taxon>Pseudomonadati</taxon>
        <taxon>Bacteroidota</taxon>
        <taxon>Cytophagia</taxon>
        <taxon>Cytophagales</taxon>
        <taxon>Cyclobacteriaceae</taxon>
        <taxon>Algoriphagus</taxon>
    </lineage>
</organism>
<dbReference type="AlphaFoldDB" id="A0A0N8KHA2"/>
<sequence>MEKPNNPNYHNAAKDLAGLIYGVALDGVVTRNEYAALKEWCNEHEVLRSYEPFDKLYCKIRPLIDSGKISVEELDEIEETLDQFLESIGSSKRIDKPDQIFINGIFKGILSSGDINDQEVYKLKTFLELEENRKIQEEYTGLYELIKKIWADGKVDDQEFRILKDYLNILIKSH</sequence>
<comment type="caution">
    <text evidence="1">The sequence shown here is derived from an EMBL/GenBank/DDBJ whole genome shotgun (WGS) entry which is preliminary data.</text>
</comment>
<dbReference type="STRING" id="1305737.GCA_000526355_01472"/>
<reference evidence="1 2" key="1">
    <citation type="submission" date="2015-09" db="EMBL/GenBank/DDBJ databases">
        <title>Identification and resolution of microdiversity through metagenomic sequencing of parallel consortia.</title>
        <authorList>
            <person name="Nelson W.C."/>
            <person name="Romine M.F."/>
            <person name="Lindemann S.R."/>
        </authorList>
    </citation>
    <scope>NUCLEOTIDE SEQUENCE [LARGE SCALE GENOMIC DNA]</scope>
    <source>
        <strain evidence="1">HL-49</strain>
    </source>
</reference>
<name>A0A0N8KHA2_9BACT</name>
<evidence type="ECO:0000313" key="2">
    <source>
        <dbReference type="Proteomes" id="UP000050421"/>
    </source>
</evidence>
<evidence type="ECO:0008006" key="3">
    <source>
        <dbReference type="Google" id="ProtNLM"/>
    </source>
</evidence>
<proteinExistence type="predicted"/>
<dbReference type="PATRIC" id="fig|1305737.6.peg.2669"/>
<dbReference type="OrthoDB" id="9776650at2"/>
<gene>
    <name evidence="1" type="ORF">HLUCCX10_03550</name>
</gene>
<dbReference type="Proteomes" id="UP000050421">
    <property type="component" value="Unassembled WGS sequence"/>
</dbReference>
<protein>
    <recommendedName>
        <fullName evidence="3">Tellurite resistance protein TerB</fullName>
    </recommendedName>
</protein>
<evidence type="ECO:0000313" key="1">
    <source>
        <dbReference type="EMBL" id="KPQ19170.1"/>
    </source>
</evidence>
<dbReference type="eggNOG" id="COG0272">
    <property type="taxonomic scope" value="Bacteria"/>
</dbReference>
<accession>A0A0N8KHA2</accession>